<dbReference type="EMBL" id="MW366843">
    <property type="protein sequence ID" value="QQO90238.1"/>
    <property type="molecule type" value="Genomic_DNA"/>
</dbReference>
<name>A0A7T8EPE6_9CAUD</name>
<protein>
    <submittedName>
        <fullName evidence="1">Uncharacterized protein</fullName>
    </submittedName>
</protein>
<accession>A0A7T8EPE6</accession>
<keyword evidence="2" id="KW-1185">Reference proteome</keyword>
<gene>
    <name evidence="1" type="ORF">pEaSNUABM5_00096</name>
</gene>
<dbReference type="Proteomes" id="UP000596123">
    <property type="component" value="Segment"/>
</dbReference>
<sequence length="249" mass="28979">MKGYLKNNIGFRRFTAERFADMYKAKAFMLGEILDSNKHEFTPQARETLLQYLSSATDWLMLIERVYIRAGHGVSTRAEIEQVIETFAAMERTVHEILLNNPEDFSPEFSSTWIDMREQTMPSMSMLLNHQLSDDMFESFQNIVDFTIGYMNSTLFNLHEVDYLIVRRSSPFIYADKIDLAAMEVCGKSMPTLRLSVYGQHRLLEPYGEDVHLRAKLTIDDKFINGTESRISAYRDLRASLSQCDIRYF</sequence>
<evidence type="ECO:0000313" key="2">
    <source>
        <dbReference type="Proteomes" id="UP000596123"/>
    </source>
</evidence>
<evidence type="ECO:0000313" key="1">
    <source>
        <dbReference type="EMBL" id="QQO90238.1"/>
    </source>
</evidence>
<reference evidence="1 2" key="1">
    <citation type="submission" date="2020-12" db="EMBL/GenBank/DDBJ databases">
        <title>Complete genome sequence of Erwinia phage pEa_SNUABM_5.</title>
        <authorList>
            <person name="Kim S.G."/>
            <person name="Lee S.B."/>
            <person name="Kwon J."/>
            <person name="Park S.C."/>
        </authorList>
    </citation>
    <scope>NUCLEOTIDE SEQUENCE [LARGE SCALE GENOMIC DNA]</scope>
</reference>
<proteinExistence type="predicted"/>
<organism evidence="1 2">
    <name type="scientific">Erwinia phage pEa_SNUABM_5</name>
    <dbReference type="NCBI Taxonomy" id="2797313"/>
    <lineage>
        <taxon>Viruses</taxon>
        <taxon>Duplodnaviria</taxon>
        <taxon>Heunggongvirae</taxon>
        <taxon>Uroviricota</taxon>
        <taxon>Caudoviricetes</taxon>
        <taxon>Rivsvirus</taxon>
        <taxon>Rivsvirus SNUABM5</taxon>
    </lineage>
</organism>